<dbReference type="AlphaFoldDB" id="A0A5J6Z3C6"/>
<proteinExistence type="predicted"/>
<keyword evidence="2" id="KW-1185">Reference proteome</keyword>
<name>A0A5J6Z3C6_9CORY</name>
<accession>A0A5J6Z3C6</accession>
<evidence type="ECO:0000313" key="2">
    <source>
        <dbReference type="Proteomes" id="UP000326711"/>
    </source>
</evidence>
<sequence>MMDAAIQNMLLVSHAVSPPNIDAARQKTKALM</sequence>
<dbReference type="EMBL" id="CP045032">
    <property type="protein sequence ID" value="QFQ01526.1"/>
    <property type="molecule type" value="Genomic_DNA"/>
</dbReference>
<dbReference type="KEGG" id="cuo:CUROG_00610"/>
<gene>
    <name evidence="1" type="ORF">CUROG_00610</name>
</gene>
<organism evidence="1 2">
    <name type="scientific">Corynebacterium urogenitale</name>
    <dbReference type="NCBI Taxonomy" id="2487892"/>
    <lineage>
        <taxon>Bacteria</taxon>
        <taxon>Bacillati</taxon>
        <taxon>Actinomycetota</taxon>
        <taxon>Actinomycetes</taxon>
        <taxon>Mycobacteriales</taxon>
        <taxon>Corynebacteriaceae</taxon>
        <taxon>Corynebacterium</taxon>
    </lineage>
</organism>
<protein>
    <submittedName>
        <fullName evidence="1">Uncharacterized protein</fullName>
    </submittedName>
</protein>
<dbReference type="Proteomes" id="UP000326711">
    <property type="component" value="Chromosome"/>
</dbReference>
<reference evidence="2" key="1">
    <citation type="submission" date="2019-10" db="EMBL/GenBank/DDBJ databases">
        <title>Complete genome sequence of Corynebacterium urogenitalis DSM 108747, isolated from the genital tract of a cow.</title>
        <authorList>
            <person name="Ruckert C."/>
            <person name="Ballas P."/>
            <person name="Wagener K."/>
            <person name="Drillich M."/>
            <person name="Kaempfer P."/>
            <person name="Busse H.-J."/>
            <person name="Ehling-Schulz M."/>
        </authorList>
    </citation>
    <scope>NUCLEOTIDE SEQUENCE [LARGE SCALE GENOMIC DNA]</scope>
    <source>
        <strain evidence="2">LMM 1652</strain>
    </source>
</reference>
<evidence type="ECO:0000313" key="1">
    <source>
        <dbReference type="EMBL" id="QFQ01526.1"/>
    </source>
</evidence>